<dbReference type="PROSITE" id="PS50994">
    <property type="entry name" value="INTEGRASE"/>
    <property type="match status" value="1"/>
</dbReference>
<keyword evidence="8" id="KW-0239">DNA-directed DNA polymerase</keyword>
<dbReference type="GO" id="GO:0046872">
    <property type="term" value="F:metal ion binding"/>
    <property type="evidence" value="ECO:0007669"/>
    <property type="project" value="UniProtKB-KW"/>
</dbReference>
<evidence type="ECO:0000313" key="12">
    <source>
        <dbReference type="EMBL" id="KRY28733.1"/>
    </source>
</evidence>
<proteinExistence type="predicted"/>
<dbReference type="Pfam" id="PF25597">
    <property type="entry name" value="SH3_retrovirus"/>
    <property type="match status" value="1"/>
</dbReference>
<dbReference type="AlphaFoldDB" id="A0A0V1AVK3"/>
<dbReference type="PANTHER" id="PTHR42648:SF11">
    <property type="entry name" value="TRANSPOSON TY4-P GAG-POL POLYPROTEIN"/>
    <property type="match status" value="1"/>
</dbReference>
<dbReference type="Gene3D" id="3.30.420.10">
    <property type="entry name" value="Ribonuclease H-like superfamily/Ribonuclease H"/>
    <property type="match status" value="1"/>
</dbReference>
<dbReference type="GO" id="GO:0003887">
    <property type="term" value="F:DNA-directed DNA polymerase activity"/>
    <property type="evidence" value="ECO:0007669"/>
    <property type="project" value="UniProtKB-KW"/>
</dbReference>
<reference evidence="12 13" key="1">
    <citation type="submission" date="2015-01" db="EMBL/GenBank/DDBJ databases">
        <title>Evolution of Trichinella species and genotypes.</title>
        <authorList>
            <person name="Korhonen P.K."/>
            <person name="Edoardo P."/>
            <person name="Giuseppe L.R."/>
            <person name="Gasser R.B."/>
        </authorList>
    </citation>
    <scope>NUCLEOTIDE SEQUENCE [LARGE SCALE GENOMIC DNA]</scope>
    <source>
        <strain evidence="12">ISS120</strain>
    </source>
</reference>
<keyword evidence="13" id="KW-1185">Reference proteome</keyword>
<dbReference type="InterPro" id="IPR057670">
    <property type="entry name" value="SH3_retrovirus"/>
</dbReference>
<keyword evidence="8" id="KW-0808">Transferase</keyword>
<evidence type="ECO:0000256" key="4">
    <source>
        <dbReference type="ARBA" id="ARBA00022801"/>
    </source>
</evidence>
<dbReference type="InterPro" id="IPR001584">
    <property type="entry name" value="Integrase_cat-core"/>
</dbReference>
<organism evidence="12 13">
    <name type="scientific">Trichinella britovi</name>
    <name type="common">Parasitic roundworm</name>
    <dbReference type="NCBI Taxonomy" id="45882"/>
    <lineage>
        <taxon>Eukaryota</taxon>
        <taxon>Metazoa</taxon>
        <taxon>Ecdysozoa</taxon>
        <taxon>Nematoda</taxon>
        <taxon>Enoplea</taxon>
        <taxon>Dorylaimia</taxon>
        <taxon>Trichinellida</taxon>
        <taxon>Trichinellidae</taxon>
        <taxon>Trichinella</taxon>
    </lineage>
</organism>
<dbReference type="InterPro" id="IPR039537">
    <property type="entry name" value="Retrotran_Ty1/copia-like"/>
</dbReference>
<keyword evidence="9" id="KW-0233">DNA recombination</keyword>
<accession>A0A0V1AVK3</accession>
<keyword evidence="2" id="KW-0479">Metal-binding</keyword>
<keyword evidence="4" id="KW-0378">Hydrolase</keyword>
<dbReference type="GO" id="GO:0015074">
    <property type="term" value="P:DNA integration"/>
    <property type="evidence" value="ECO:0007669"/>
    <property type="project" value="UniProtKB-KW"/>
</dbReference>
<evidence type="ECO:0000256" key="9">
    <source>
        <dbReference type="ARBA" id="ARBA00023172"/>
    </source>
</evidence>
<dbReference type="EMBL" id="JYDI01001542">
    <property type="protein sequence ID" value="KRY28733.1"/>
    <property type="molecule type" value="Genomic_DNA"/>
</dbReference>
<evidence type="ECO:0000259" key="11">
    <source>
        <dbReference type="PROSITE" id="PS50994"/>
    </source>
</evidence>
<dbReference type="OMA" id="HYTITET"/>
<evidence type="ECO:0000256" key="7">
    <source>
        <dbReference type="ARBA" id="ARBA00022918"/>
    </source>
</evidence>
<dbReference type="GO" id="GO:0006310">
    <property type="term" value="P:DNA recombination"/>
    <property type="evidence" value="ECO:0007669"/>
    <property type="project" value="UniProtKB-KW"/>
</dbReference>
<feature type="region of interest" description="Disordered" evidence="10">
    <location>
        <begin position="175"/>
        <end position="217"/>
    </location>
</feature>
<dbReference type="GO" id="GO:0004519">
    <property type="term" value="F:endonuclease activity"/>
    <property type="evidence" value="ECO:0007669"/>
    <property type="project" value="UniProtKB-KW"/>
</dbReference>
<keyword evidence="3" id="KW-0255">Endonuclease</keyword>
<dbReference type="SUPFAM" id="SSF53098">
    <property type="entry name" value="Ribonuclease H-like"/>
    <property type="match status" value="1"/>
</dbReference>
<keyword evidence="8" id="KW-0548">Nucleotidyltransferase</keyword>
<dbReference type="STRING" id="45882.A0A0V1AVK3"/>
<feature type="non-terminal residue" evidence="12">
    <location>
        <position position="281"/>
    </location>
</feature>
<feature type="region of interest" description="Disordered" evidence="10">
    <location>
        <begin position="1"/>
        <end position="21"/>
    </location>
</feature>
<evidence type="ECO:0000313" key="13">
    <source>
        <dbReference type="Proteomes" id="UP000054653"/>
    </source>
</evidence>
<evidence type="ECO:0000256" key="3">
    <source>
        <dbReference type="ARBA" id="ARBA00022759"/>
    </source>
</evidence>
<feature type="domain" description="Integrase catalytic" evidence="11">
    <location>
        <begin position="1"/>
        <end position="78"/>
    </location>
</feature>
<keyword evidence="6" id="KW-0229">DNA integration</keyword>
<dbReference type="GO" id="GO:0003676">
    <property type="term" value="F:nucleic acid binding"/>
    <property type="evidence" value="ECO:0007669"/>
    <property type="project" value="InterPro"/>
</dbReference>
<keyword evidence="7" id="KW-0695">RNA-directed DNA polymerase</keyword>
<evidence type="ECO:0000256" key="8">
    <source>
        <dbReference type="ARBA" id="ARBA00022932"/>
    </source>
</evidence>
<gene>
    <name evidence="12" type="ORF">T03_9939</name>
</gene>
<keyword evidence="1" id="KW-0540">Nuclease</keyword>
<feature type="compositionally biased region" description="Polar residues" evidence="10">
    <location>
        <begin position="197"/>
        <end position="210"/>
    </location>
</feature>
<protein>
    <submittedName>
        <fullName evidence="12">Retrovirus-related Pol polyprotein from transposon TNT 1-94</fullName>
    </submittedName>
</protein>
<name>A0A0V1AVK3_TRIBR</name>
<evidence type="ECO:0000256" key="10">
    <source>
        <dbReference type="SAM" id="MobiDB-lite"/>
    </source>
</evidence>
<dbReference type="GO" id="GO:0016787">
    <property type="term" value="F:hydrolase activity"/>
    <property type="evidence" value="ECO:0007669"/>
    <property type="project" value="UniProtKB-KW"/>
</dbReference>
<dbReference type="InterPro" id="IPR012337">
    <property type="entry name" value="RNaseH-like_sf"/>
</dbReference>
<evidence type="ECO:0000256" key="6">
    <source>
        <dbReference type="ARBA" id="ARBA00022908"/>
    </source>
</evidence>
<keyword evidence="5" id="KW-0460">Magnesium</keyword>
<comment type="caution">
    <text evidence="12">The sequence shown here is derived from an EMBL/GenBank/DDBJ whole genome shotgun (WGS) entry which is preliminary data.</text>
</comment>
<dbReference type="PANTHER" id="PTHR42648">
    <property type="entry name" value="TRANSPOSASE, PUTATIVE-RELATED"/>
    <property type="match status" value="1"/>
</dbReference>
<evidence type="ECO:0000256" key="1">
    <source>
        <dbReference type="ARBA" id="ARBA00022722"/>
    </source>
</evidence>
<evidence type="ECO:0000256" key="2">
    <source>
        <dbReference type="ARBA" id="ARBA00022723"/>
    </source>
</evidence>
<dbReference type="Proteomes" id="UP000054653">
    <property type="component" value="Unassembled WGS sequence"/>
</dbReference>
<dbReference type="InterPro" id="IPR036397">
    <property type="entry name" value="RNaseH_sf"/>
</dbReference>
<sequence length="281" mass="32049">MRKGIRHERTIPETPQQNGVAERMNRTLVEKARTMLIDAILSPDLWAEAVGTANYLRNRCPTKALRKVTPEEAWSGRKPNLAHLKIFGCLAMVHVASGQRKKWDPKSEERIFVGYCETSKGYRTVDRKTKKMYVTRDVKFLGLRFPGTQSSKEESTNSLMNPGVGEEAVIVWTSQDSGSTEMDPNPSVPPKVDTDSNESTRQSPQPSVKTSPEELRRPLRNRFLNRNIFNADFLFQTQVREQSDPISFEEALNRPDAKEWLKAINEELASHHENQSWEPAV</sequence>
<dbReference type="GO" id="GO:0003964">
    <property type="term" value="F:RNA-directed DNA polymerase activity"/>
    <property type="evidence" value="ECO:0007669"/>
    <property type="project" value="UniProtKB-KW"/>
</dbReference>
<evidence type="ECO:0000256" key="5">
    <source>
        <dbReference type="ARBA" id="ARBA00022842"/>
    </source>
</evidence>